<dbReference type="STRING" id="1255658.FM114_05385"/>
<reference evidence="4 5" key="1">
    <citation type="submission" date="2017-02" db="EMBL/GenBank/DDBJ databases">
        <authorList>
            <person name="Peterson S.W."/>
        </authorList>
    </citation>
    <scope>NUCLEOTIDE SEQUENCE [LARGE SCALE GENOMIC DNA]</scope>
    <source>
        <strain evidence="4 5">LSP_Lj1</strain>
    </source>
</reference>
<dbReference type="Proteomes" id="UP000188342">
    <property type="component" value="Unassembled WGS sequence"/>
</dbReference>
<dbReference type="Pfam" id="PF00106">
    <property type="entry name" value="adh_short"/>
    <property type="match status" value="1"/>
</dbReference>
<accession>A0A1R4J4L5</accession>
<evidence type="ECO:0000313" key="4">
    <source>
        <dbReference type="EMBL" id="SJN26715.1"/>
    </source>
</evidence>
<comment type="similarity">
    <text evidence="1 3">Belongs to the short-chain dehydrogenases/reductases (SDR) family.</text>
</comment>
<dbReference type="Gene3D" id="3.40.50.720">
    <property type="entry name" value="NAD(P)-binding Rossmann-like Domain"/>
    <property type="match status" value="1"/>
</dbReference>
<organism evidence="4 5">
    <name type="scientific">Luteococcus japonicus LSP_Lj1</name>
    <dbReference type="NCBI Taxonomy" id="1255658"/>
    <lineage>
        <taxon>Bacteria</taxon>
        <taxon>Bacillati</taxon>
        <taxon>Actinomycetota</taxon>
        <taxon>Actinomycetes</taxon>
        <taxon>Propionibacteriales</taxon>
        <taxon>Propionibacteriaceae</taxon>
        <taxon>Luteococcus</taxon>
    </lineage>
</organism>
<dbReference type="GO" id="GO:0016491">
    <property type="term" value="F:oxidoreductase activity"/>
    <property type="evidence" value="ECO:0007669"/>
    <property type="project" value="UniProtKB-KW"/>
</dbReference>
<dbReference type="EMBL" id="FUKQ01000018">
    <property type="protein sequence ID" value="SJN26715.1"/>
    <property type="molecule type" value="Genomic_DNA"/>
</dbReference>
<sequence>MDLQTLKESGAIVTGGASGLGAATAARLADDGLVVTAFDLAAGIEKVRESGSAREDITYVAVDVTDDAAVARAVAEAAERAPLRVAVNCAGICPSARIVGRQGTHDAALFATTIQVNLVGTFHVLTHAAAAMAATSPVDEDGQRGVVVNTASVAAFEGQVGQAAYAASKGGVHSLTIAAARDLSSLGIRVNSVAPGVVWTPMMESINEEFRTELEARVPFPARFARPDEYARLVAAIVGNDYLNGETIRLDGALRMPPR</sequence>
<keyword evidence="2" id="KW-0560">Oxidoreductase</keyword>
<protein>
    <submittedName>
        <fullName evidence="4">3-hydroxyacyl-CoA dehydrogenase-like</fullName>
    </submittedName>
</protein>
<dbReference type="OrthoDB" id="9795647at2"/>
<evidence type="ECO:0000256" key="1">
    <source>
        <dbReference type="ARBA" id="ARBA00006484"/>
    </source>
</evidence>
<evidence type="ECO:0000256" key="3">
    <source>
        <dbReference type="RuleBase" id="RU000363"/>
    </source>
</evidence>
<dbReference type="AlphaFoldDB" id="A0A1R4J4L5"/>
<keyword evidence="5" id="KW-1185">Reference proteome</keyword>
<dbReference type="RefSeq" id="WP_094764148.1">
    <property type="nucleotide sequence ID" value="NZ_FUKQ01000018.1"/>
</dbReference>
<dbReference type="SUPFAM" id="SSF51735">
    <property type="entry name" value="NAD(P)-binding Rossmann-fold domains"/>
    <property type="match status" value="1"/>
</dbReference>
<proteinExistence type="inferred from homology"/>
<evidence type="ECO:0000313" key="5">
    <source>
        <dbReference type="Proteomes" id="UP000188342"/>
    </source>
</evidence>
<dbReference type="InterPro" id="IPR002347">
    <property type="entry name" value="SDR_fam"/>
</dbReference>
<dbReference type="InterPro" id="IPR020904">
    <property type="entry name" value="Sc_DH/Rdtase_CS"/>
</dbReference>
<gene>
    <name evidence="4" type="ORF">FM114_05385</name>
</gene>
<dbReference type="PRINTS" id="PR00081">
    <property type="entry name" value="GDHRDH"/>
</dbReference>
<dbReference type="PROSITE" id="PS00061">
    <property type="entry name" value="ADH_SHORT"/>
    <property type="match status" value="1"/>
</dbReference>
<evidence type="ECO:0000256" key="2">
    <source>
        <dbReference type="ARBA" id="ARBA00023002"/>
    </source>
</evidence>
<name>A0A1R4J4L5_9ACTN</name>
<dbReference type="InterPro" id="IPR036291">
    <property type="entry name" value="NAD(P)-bd_dom_sf"/>
</dbReference>
<dbReference type="PANTHER" id="PTHR43658">
    <property type="entry name" value="SHORT-CHAIN DEHYDROGENASE/REDUCTASE"/>
    <property type="match status" value="1"/>
</dbReference>
<dbReference type="PRINTS" id="PR00080">
    <property type="entry name" value="SDRFAMILY"/>
</dbReference>
<dbReference type="PANTHER" id="PTHR43658:SF8">
    <property type="entry name" value="17-BETA-HYDROXYSTEROID DEHYDROGENASE 14-RELATED"/>
    <property type="match status" value="1"/>
</dbReference>